<comment type="caution">
    <text evidence="1">The sequence shown here is derived from an EMBL/GenBank/DDBJ whole genome shotgun (WGS) entry which is preliminary data.</text>
</comment>
<dbReference type="EMBL" id="JACHGF010000023">
    <property type="protein sequence ID" value="MBB5287652.1"/>
    <property type="molecule type" value="Genomic_DNA"/>
</dbReference>
<protein>
    <recommendedName>
        <fullName evidence="3">Beta-lactamase-related domain-containing protein</fullName>
    </recommendedName>
</protein>
<dbReference type="AlphaFoldDB" id="A0A840U180"/>
<organism evidence="1 2">
    <name type="scientific">Rhabdobacter roseus</name>
    <dbReference type="NCBI Taxonomy" id="1655419"/>
    <lineage>
        <taxon>Bacteria</taxon>
        <taxon>Pseudomonadati</taxon>
        <taxon>Bacteroidota</taxon>
        <taxon>Cytophagia</taxon>
        <taxon>Cytophagales</taxon>
        <taxon>Cytophagaceae</taxon>
        <taxon>Rhabdobacter</taxon>
    </lineage>
</organism>
<dbReference type="Proteomes" id="UP000557307">
    <property type="component" value="Unassembled WGS sequence"/>
</dbReference>
<sequence>MTRTIVFNLNSPADIDERAFYYHKDSLGKWNKMDVHPLTGLLGAGGVYTSIDDYFNYDNALRNNSIFSNEIHQLIFKSSTSARPLKPDMFYAMGWFVNDSIAEHSGGWFGVNTYTKRYLKLPLTIAFFANTDDFLKKDLVSKIDSLAFKFVNDNYR</sequence>
<dbReference type="SUPFAM" id="SSF56601">
    <property type="entry name" value="beta-lactamase/transpeptidase-like"/>
    <property type="match status" value="1"/>
</dbReference>
<dbReference type="InterPro" id="IPR012338">
    <property type="entry name" value="Beta-lactam/transpept-like"/>
</dbReference>
<dbReference type="Gene3D" id="3.40.710.10">
    <property type="entry name" value="DD-peptidase/beta-lactamase superfamily"/>
    <property type="match status" value="1"/>
</dbReference>
<keyword evidence="2" id="KW-1185">Reference proteome</keyword>
<evidence type="ECO:0008006" key="3">
    <source>
        <dbReference type="Google" id="ProtNLM"/>
    </source>
</evidence>
<name>A0A840U180_9BACT</name>
<evidence type="ECO:0000313" key="2">
    <source>
        <dbReference type="Proteomes" id="UP000557307"/>
    </source>
</evidence>
<proteinExistence type="predicted"/>
<gene>
    <name evidence="1" type="ORF">HNQ92_005819</name>
</gene>
<accession>A0A840U180</accession>
<evidence type="ECO:0000313" key="1">
    <source>
        <dbReference type="EMBL" id="MBB5287652.1"/>
    </source>
</evidence>
<reference evidence="1 2" key="1">
    <citation type="submission" date="2020-08" db="EMBL/GenBank/DDBJ databases">
        <title>Genomic Encyclopedia of Type Strains, Phase IV (KMG-IV): sequencing the most valuable type-strain genomes for metagenomic binning, comparative biology and taxonomic classification.</title>
        <authorList>
            <person name="Goeker M."/>
        </authorList>
    </citation>
    <scope>NUCLEOTIDE SEQUENCE [LARGE SCALE GENOMIC DNA]</scope>
    <source>
        <strain evidence="1 2">DSM 105074</strain>
    </source>
</reference>